<dbReference type="STRING" id="157652.A0A371I2E9"/>
<evidence type="ECO:0000313" key="2">
    <source>
        <dbReference type="Proteomes" id="UP000257109"/>
    </source>
</evidence>
<name>A0A371I2E9_MUCPR</name>
<dbReference type="AlphaFoldDB" id="A0A371I2E9"/>
<evidence type="ECO:0000313" key="1">
    <source>
        <dbReference type="EMBL" id="RDY09114.1"/>
    </source>
</evidence>
<comment type="caution">
    <text evidence="1">The sequence shown here is derived from an EMBL/GenBank/DDBJ whole genome shotgun (WGS) entry which is preliminary data.</text>
</comment>
<organism evidence="1 2">
    <name type="scientific">Mucuna pruriens</name>
    <name type="common">Velvet bean</name>
    <name type="synonym">Dolichos pruriens</name>
    <dbReference type="NCBI Taxonomy" id="157652"/>
    <lineage>
        <taxon>Eukaryota</taxon>
        <taxon>Viridiplantae</taxon>
        <taxon>Streptophyta</taxon>
        <taxon>Embryophyta</taxon>
        <taxon>Tracheophyta</taxon>
        <taxon>Spermatophyta</taxon>
        <taxon>Magnoliopsida</taxon>
        <taxon>eudicotyledons</taxon>
        <taxon>Gunneridae</taxon>
        <taxon>Pentapetalae</taxon>
        <taxon>rosids</taxon>
        <taxon>fabids</taxon>
        <taxon>Fabales</taxon>
        <taxon>Fabaceae</taxon>
        <taxon>Papilionoideae</taxon>
        <taxon>50 kb inversion clade</taxon>
        <taxon>NPAAA clade</taxon>
        <taxon>indigoferoid/millettioid clade</taxon>
        <taxon>Phaseoleae</taxon>
        <taxon>Mucuna</taxon>
    </lineage>
</organism>
<feature type="non-terminal residue" evidence="1">
    <location>
        <position position="1"/>
    </location>
</feature>
<keyword evidence="2" id="KW-1185">Reference proteome</keyword>
<accession>A0A371I2E9</accession>
<gene>
    <name evidence="1" type="ORF">CR513_06565</name>
</gene>
<proteinExistence type="predicted"/>
<protein>
    <submittedName>
        <fullName evidence="1">Uncharacterized protein</fullName>
    </submittedName>
</protein>
<dbReference type="EMBL" id="QJKJ01001123">
    <property type="protein sequence ID" value="RDY09114.1"/>
    <property type="molecule type" value="Genomic_DNA"/>
</dbReference>
<sequence>MLQLMFAVAFSAMPLTLYIPPIRSFNLFVESLQNFIQDSFFFLSIRAIPRIRLALSRFFYSITHITCF</sequence>
<dbReference type="PANTHER" id="PTHR36616:SF5">
    <property type="entry name" value="DIS3-EXONUCLEASE-LIKE PROTEIN"/>
    <property type="match status" value="1"/>
</dbReference>
<dbReference type="Proteomes" id="UP000257109">
    <property type="component" value="Unassembled WGS sequence"/>
</dbReference>
<reference evidence="1" key="1">
    <citation type="submission" date="2018-05" db="EMBL/GenBank/DDBJ databases">
        <title>Draft genome of Mucuna pruriens seed.</title>
        <authorList>
            <person name="Nnadi N.E."/>
            <person name="Vos R."/>
            <person name="Hasami M.H."/>
            <person name="Devisetty U.K."/>
            <person name="Aguiy J.C."/>
        </authorList>
    </citation>
    <scope>NUCLEOTIDE SEQUENCE [LARGE SCALE GENOMIC DNA]</scope>
    <source>
        <strain evidence="1">JCA_2017</strain>
    </source>
</reference>
<dbReference type="PANTHER" id="PTHR36616">
    <property type="entry name" value="BNAC07G32700D PROTEIN"/>
    <property type="match status" value="1"/>
</dbReference>
<dbReference type="OrthoDB" id="1893998at2759"/>